<keyword evidence="3" id="KW-1185">Reference proteome</keyword>
<keyword evidence="1" id="KW-0812">Transmembrane</keyword>
<dbReference type="Proteomes" id="UP000286680">
    <property type="component" value="Unassembled WGS sequence"/>
</dbReference>
<evidence type="ECO:0000256" key="1">
    <source>
        <dbReference type="SAM" id="Phobius"/>
    </source>
</evidence>
<keyword evidence="1" id="KW-0472">Membrane</keyword>
<evidence type="ECO:0000313" key="3">
    <source>
        <dbReference type="Proteomes" id="UP000286680"/>
    </source>
</evidence>
<sequence length="369" mass="41405">MHLAIGLFRECWGIRQPPLKAVRQRAEQLGYHYARLYFVGGNWWLSLATSECCDLVMSVSAELDQHSDCWILVKHGQGPLLIHWHQGQLVRVCQQPLAACVEEFQQQCRDRAAAQCLQHGWNEELPAPWTDAGQVPVKFRHQRLLALEQLHYLPNYRRRRRLRLTAALLLAVGGAAVGLWYGWPTKPAMDHDADATAVAVLSWLPAGQVMTALLPVAASRWQGPWELTGITLSGASLSFEYRGHAPLALHSLQRTDAVGWQTASQRMPLTRRQQLSLTLQRRTQAEAPTVSELHGEALLLLAEQRPGLSLSQQGQQLILRWQNWSLAQLNELIQRLLPLALHSDSASLQAVGKGWNGEWVLTTTGKVVQ</sequence>
<evidence type="ECO:0008006" key="4">
    <source>
        <dbReference type="Google" id="ProtNLM"/>
    </source>
</evidence>
<name>A0AA94JDQ4_9GAMM</name>
<proteinExistence type="predicted"/>
<organism evidence="2 3">
    <name type="scientific">Idiomarina aquatica</name>
    <dbReference type="NCBI Taxonomy" id="1327752"/>
    <lineage>
        <taxon>Bacteria</taxon>
        <taxon>Pseudomonadati</taxon>
        <taxon>Pseudomonadota</taxon>
        <taxon>Gammaproteobacteria</taxon>
        <taxon>Alteromonadales</taxon>
        <taxon>Idiomarinaceae</taxon>
        <taxon>Idiomarina</taxon>
    </lineage>
</organism>
<dbReference type="RefSeq" id="WP_126819256.1">
    <property type="nucleotide sequence ID" value="NZ_PIPS01000001.1"/>
</dbReference>
<comment type="caution">
    <text evidence="2">The sequence shown here is derived from an EMBL/GenBank/DDBJ whole genome shotgun (WGS) entry which is preliminary data.</text>
</comment>
<dbReference type="AlphaFoldDB" id="A0AA94JDQ4"/>
<feature type="transmembrane region" description="Helical" evidence="1">
    <location>
        <begin position="164"/>
        <end position="183"/>
    </location>
</feature>
<dbReference type="EMBL" id="PIPS01000001">
    <property type="protein sequence ID" value="RUO44883.1"/>
    <property type="molecule type" value="Genomic_DNA"/>
</dbReference>
<evidence type="ECO:0000313" key="2">
    <source>
        <dbReference type="EMBL" id="RUO44883.1"/>
    </source>
</evidence>
<protein>
    <recommendedName>
        <fullName evidence="4">Pilin accessory protein (PilO)</fullName>
    </recommendedName>
</protein>
<gene>
    <name evidence="2" type="ORF">CWE23_02310</name>
</gene>
<keyword evidence="1" id="KW-1133">Transmembrane helix</keyword>
<reference evidence="3" key="1">
    <citation type="journal article" date="2018" name="Front. Microbiol.">
        <title>Genome-Based Analysis Reveals the Taxonomy and Diversity of the Family Idiomarinaceae.</title>
        <authorList>
            <person name="Liu Y."/>
            <person name="Lai Q."/>
            <person name="Shao Z."/>
        </authorList>
    </citation>
    <scope>NUCLEOTIDE SEQUENCE [LARGE SCALE GENOMIC DNA]</scope>
    <source>
        <strain evidence="3">SN-14</strain>
    </source>
</reference>
<accession>A0AA94JDQ4</accession>